<comment type="caution">
    <text evidence="2">The sequence shown here is derived from an EMBL/GenBank/DDBJ whole genome shotgun (WGS) entry which is preliminary data.</text>
</comment>
<feature type="region of interest" description="Disordered" evidence="1">
    <location>
        <begin position="31"/>
        <end position="91"/>
    </location>
</feature>
<dbReference type="Proteomes" id="UP000483820">
    <property type="component" value="Chromosome I"/>
</dbReference>
<dbReference type="GeneID" id="9805573"/>
<dbReference type="EMBL" id="WUAV01000001">
    <property type="protein sequence ID" value="KAF1771400.1"/>
    <property type="molecule type" value="Genomic_DNA"/>
</dbReference>
<gene>
    <name evidence="2" type="ORF">GCK72_003226</name>
</gene>
<reference evidence="2 3" key="1">
    <citation type="submission" date="2019-12" db="EMBL/GenBank/DDBJ databases">
        <title>Chromosome-level assembly of the Caenorhabditis remanei genome.</title>
        <authorList>
            <person name="Teterina A.A."/>
            <person name="Willis J.H."/>
            <person name="Phillips P.C."/>
        </authorList>
    </citation>
    <scope>NUCLEOTIDE SEQUENCE [LARGE SCALE GENOMIC DNA]</scope>
    <source>
        <strain evidence="2 3">PX506</strain>
        <tissue evidence="2">Whole organism</tissue>
    </source>
</reference>
<dbReference type="KEGG" id="crq:GCK72_003226"/>
<organism evidence="2 3">
    <name type="scientific">Caenorhabditis remanei</name>
    <name type="common">Caenorhabditis vulgaris</name>
    <dbReference type="NCBI Taxonomy" id="31234"/>
    <lineage>
        <taxon>Eukaryota</taxon>
        <taxon>Metazoa</taxon>
        <taxon>Ecdysozoa</taxon>
        <taxon>Nematoda</taxon>
        <taxon>Chromadorea</taxon>
        <taxon>Rhabditida</taxon>
        <taxon>Rhabditina</taxon>
        <taxon>Rhabditomorpha</taxon>
        <taxon>Rhabditoidea</taxon>
        <taxon>Rhabditidae</taxon>
        <taxon>Peloderinae</taxon>
        <taxon>Caenorhabditis</taxon>
    </lineage>
</organism>
<dbReference type="AlphaFoldDB" id="A0A6A5HT77"/>
<dbReference type="RefSeq" id="XP_053592544.1">
    <property type="nucleotide sequence ID" value="XM_053723899.1"/>
</dbReference>
<feature type="compositionally biased region" description="Low complexity" evidence="1">
    <location>
        <begin position="43"/>
        <end position="53"/>
    </location>
</feature>
<accession>A0A6A5HT77</accession>
<sequence>MHSNSARSSLRNPKSENSYKFATCDVKFWRNDSVDQNGGGTTTHGRAATARATWRGKETLIDGRMDEEQKPMSSSSGTYSVSQARGNEHTRDVRQEIQRTFYTVVTKPQRLLDEYETHEVYVPSRSVSQDPEAVLAGRRRDSTVRVSVRSEGAAAGQMKASNSTAGVSLTLPRVKNHMIRATDTVPIVRVPARRPPSRVETSHVVTGSLTRQLQDISGKSVVRDSKSGQTMAASRSQPPGKVTYQYKVNASERRVEYRYQSETLLYDFEETTKREQLETWQSKKRAPSGNGAVVTMIRKTQSAQEQADVSEVLGTLA</sequence>
<proteinExistence type="predicted"/>
<dbReference type="CTD" id="9805573"/>
<evidence type="ECO:0000256" key="1">
    <source>
        <dbReference type="SAM" id="MobiDB-lite"/>
    </source>
</evidence>
<feature type="compositionally biased region" description="Polar residues" evidence="1">
    <location>
        <begin position="71"/>
        <end position="85"/>
    </location>
</feature>
<evidence type="ECO:0000313" key="2">
    <source>
        <dbReference type="EMBL" id="KAF1771400.1"/>
    </source>
</evidence>
<feature type="compositionally biased region" description="Basic and acidic residues" evidence="1">
    <location>
        <begin position="55"/>
        <end position="70"/>
    </location>
</feature>
<protein>
    <submittedName>
        <fullName evidence="2">Uncharacterized protein</fullName>
    </submittedName>
</protein>
<name>A0A6A5HT77_CAERE</name>
<evidence type="ECO:0000313" key="3">
    <source>
        <dbReference type="Proteomes" id="UP000483820"/>
    </source>
</evidence>